<feature type="transmembrane region" description="Helical" evidence="5">
    <location>
        <begin position="122"/>
        <end position="143"/>
    </location>
</feature>
<dbReference type="AlphaFoldDB" id="A0A0S3PSG1"/>
<dbReference type="EMBL" id="AP014946">
    <property type="protein sequence ID" value="BAT58858.1"/>
    <property type="molecule type" value="Genomic_DNA"/>
</dbReference>
<keyword evidence="1 5" id="KW-0812">Transmembrane</keyword>
<evidence type="ECO:0000313" key="7">
    <source>
        <dbReference type="EMBL" id="BAT58858.1"/>
    </source>
</evidence>
<feature type="transmembrane region" description="Helical" evidence="5">
    <location>
        <begin position="29"/>
        <end position="49"/>
    </location>
</feature>
<evidence type="ECO:0000256" key="4">
    <source>
        <dbReference type="SAM" id="MobiDB-lite"/>
    </source>
</evidence>
<keyword evidence="2 5" id="KW-1133">Transmembrane helix</keyword>
<dbReference type="PANTHER" id="PTHR23539">
    <property type="entry name" value="MFS TRANSPORTER"/>
    <property type="match status" value="1"/>
</dbReference>
<reference evidence="7 8" key="1">
    <citation type="submission" date="2015-08" db="EMBL/GenBank/DDBJ databases">
        <title>Investigation of the bacterial diversity of lava forest soil.</title>
        <authorList>
            <person name="Lee J.S."/>
        </authorList>
    </citation>
    <scope>NUCLEOTIDE SEQUENCE [LARGE SCALE GENOMIC DNA]</scope>
    <source>
        <strain evidence="7 8">GJW-30</strain>
    </source>
</reference>
<dbReference type="PROSITE" id="PS50850">
    <property type="entry name" value="MFS"/>
    <property type="match status" value="1"/>
</dbReference>
<dbReference type="KEGG" id="vgo:GJW-30_1_01385"/>
<feature type="transmembrane region" description="Helical" evidence="5">
    <location>
        <begin position="155"/>
        <end position="173"/>
    </location>
</feature>
<feature type="transmembrane region" description="Helical" evidence="5">
    <location>
        <begin position="324"/>
        <end position="345"/>
    </location>
</feature>
<feature type="compositionally biased region" description="Basic and acidic residues" evidence="4">
    <location>
        <begin position="1"/>
        <end position="11"/>
    </location>
</feature>
<sequence length="417" mass="43229">MAIAERTDIAARETASPSPPSQSQRGLDWFVFSVADIQTGFGPFIVVYLTTQKWTQTDIGWILTIGAIAGLLFQIPGGALVDWVRNERAAAAGGVVSICFAALLIALSPVFFIVVIARVIHAAGSCILGPALAAISLGLVGHARAGERLGRNARFAAIGNGLSAAVMGALGYYVSSGSVLFVTALLAIPALIALSFIRSHEINPIAAHGGSTPPQDQGFRAGVDVMLRNKPLIILAVCIALFQLANASMLPLVATSMTRRLPDWAPALIAACIVLPQLVVAAFSPWVGRQAQAIGRKPLLLVGFLALPIRGLLLALVSDPILVIAIQIFDAVSAAIFGVLTPLIIADVTRGTGRFNLAQGVVGTAVGIGASLSGVLAGYSADHIGNPLTFIGMAGIGVFGLLAIWAFMPETRELHSA</sequence>
<feature type="transmembrane region" description="Helical" evidence="5">
    <location>
        <begin position="357"/>
        <end position="381"/>
    </location>
</feature>
<feature type="transmembrane region" description="Helical" evidence="5">
    <location>
        <begin position="299"/>
        <end position="318"/>
    </location>
</feature>
<dbReference type="RefSeq" id="WP_096353419.1">
    <property type="nucleotide sequence ID" value="NZ_AP014946.1"/>
</dbReference>
<protein>
    <submittedName>
        <fullName evidence="7">Major Facilitator Superfamily protein</fullName>
    </submittedName>
</protein>
<feature type="transmembrane region" description="Helical" evidence="5">
    <location>
        <begin position="232"/>
        <end position="252"/>
    </location>
</feature>
<evidence type="ECO:0000256" key="3">
    <source>
        <dbReference type="ARBA" id="ARBA00023136"/>
    </source>
</evidence>
<proteinExistence type="predicted"/>
<name>A0A0S3PSG1_9BRAD</name>
<dbReference type="PANTHER" id="PTHR23539:SF1">
    <property type="entry name" value="MAJOR FACILITATOR SUPERFAMILY (MFS) PROFILE DOMAIN-CONTAINING PROTEIN"/>
    <property type="match status" value="1"/>
</dbReference>
<dbReference type="SUPFAM" id="SSF103473">
    <property type="entry name" value="MFS general substrate transporter"/>
    <property type="match status" value="1"/>
</dbReference>
<feature type="transmembrane region" description="Helical" evidence="5">
    <location>
        <begin position="93"/>
        <end position="116"/>
    </location>
</feature>
<dbReference type="Proteomes" id="UP000236884">
    <property type="component" value="Chromosome"/>
</dbReference>
<evidence type="ECO:0000259" key="6">
    <source>
        <dbReference type="PROSITE" id="PS50850"/>
    </source>
</evidence>
<evidence type="ECO:0000256" key="2">
    <source>
        <dbReference type="ARBA" id="ARBA00022989"/>
    </source>
</evidence>
<keyword evidence="8" id="KW-1185">Reference proteome</keyword>
<evidence type="ECO:0000313" key="8">
    <source>
        <dbReference type="Proteomes" id="UP000236884"/>
    </source>
</evidence>
<accession>A0A0S3PSG1</accession>
<gene>
    <name evidence="7" type="ORF">GJW-30_1_01385</name>
</gene>
<dbReference type="InterPro" id="IPR011701">
    <property type="entry name" value="MFS"/>
</dbReference>
<evidence type="ECO:0000256" key="5">
    <source>
        <dbReference type="SAM" id="Phobius"/>
    </source>
</evidence>
<dbReference type="InterPro" id="IPR036259">
    <property type="entry name" value="MFS_trans_sf"/>
</dbReference>
<feature type="transmembrane region" description="Helical" evidence="5">
    <location>
        <begin position="264"/>
        <end position="287"/>
    </location>
</feature>
<dbReference type="Gene3D" id="1.20.1250.20">
    <property type="entry name" value="MFS general substrate transporter like domains"/>
    <property type="match status" value="2"/>
</dbReference>
<dbReference type="Pfam" id="PF07690">
    <property type="entry name" value="MFS_1"/>
    <property type="match status" value="1"/>
</dbReference>
<dbReference type="GO" id="GO:0022857">
    <property type="term" value="F:transmembrane transporter activity"/>
    <property type="evidence" value="ECO:0007669"/>
    <property type="project" value="InterPro"/>
</dbReference>
<dbReference type="OrthoDB" id="9812574at2"/>
<keyword evidence="3 5" id="KW-0472">Membrane</keyword>
<dbReference type="InterPro" id="IPR020846">
    <property type="entry name" value="MFS_dom"/>
</dbReference>
<feature type="transmembrane region" description="Helical" evidence="5">
    <location>
        <begin position="61"/>
        <end position="81"/>
    </location>
</feature>
<feature type="transmembrane region" description="Helical" evidence="5">
    <location>
        <begin position="387"/>
        <end position="408"/>
    </location>
</feature>
<evidence type="ECO:0000256" key="1">
    <source>
        <dbReference type="ARBA" id="ARBA00022692"/>
    </source>
</evidence>
<feature type="transmembrane region" description="Helical" evidence="5">
    <location>
        <begin position="179"/>
        <end position="197"/>
    </location>
</feature>
<organism evidence="7 8">
    <name type="scientific">Variibacter gotjawalensis</name>
    <dbReference type="NCBI Taxonomy" id="1333996"/>
    <lineage>
        <taxon>Bacteria</taxon>
        <taxon>Pseudomonadati</taxon>
        <taxon>Pseudomonadota</taxon>
        <taxon>Alphaproteobacteria</taxon>
        <taxon>Hyphomicrobiales</taxon>
        <taxon>Nitrobacteraceae</taxon>
        <taxon>Variibacter</taxon>
    </lineage>
</organism>
<feature type="domain" description="Major facilitator superfamily (MFS) profile" evidence="6">
    <location>
        <begin position="1"/>
        <end position="412"/>
    </location>
</feature>
<feature type="region of interest" description="Disordered" evidence="4">
    <location>
        <begin position="1"/>
        <end position="24"/>
    </location>
</feature>